<dbReference type="GO" id="GO:0005085">
    <property type="term" value="F:guanyl-nucleotide exchange factor activity"/>
    <property type="evidence" value="ECO:0007669"/>
    <property type="project" value="TreeGrafter"/>
</dbReference>
<dbReference type="EMBL" id="CAJPVJ010000117">
    <property type="protein sequence ID" value="CAG2161186.1"/>
    <property type="molecule type" value="Genomic_DNA"/>
</dbReference>
<protein>
    <recommendedName>
        <fullName evidence="6">Late endosomal/lysosomal adaptor and MAPK and MTOR activator 5</fullName>
    </recommendedName>
</protein>
<dbReference type="GO" id="GO:0071986">
    <property type="term" value="C:Ragulator complex"/>
    <property type="evidence" value="ECO:0007669"/>
    <property type="project" value="InterPro"/>
</dbReference>
<evidence type="ECO:0000256" key="1">
    <source>
        <dbReference type="ARBA" id="ARBA00004371"/>
    </source>
</evidence>
<reference evidence="7" key="1">
    <citation type="submission" date="2020-11" db="EMBL/GenBank/DDBJ databases">
        <authorList>
            <person name="Tran Van P."/>
        </authorList>
    </citation>
    <scope>NUCLEOTIDE SEQUENCE</scope>
</reference>
<dbReference type="InterPro" id="IPR024135">
    <property type="entry name" value="LAMTOR5"/>
</dbReference>
<dbReference type="Gene3D" id="3.30.450.30">
    <property type="entry name" value="Dynein light chain 2a, cytoplasmic"/>
    <property type="match status" value="1"/>
</dbReference>
<dbReference type="FunFam" id="3.30.450.30:FF:000005">
    <property type="entry name" value="Ragulator complex protein LAMTOR5 homolog"/>
    <property type="match status" value="1"/>
</dbReference>
<dbReference type="Proteomes" id="UP000728032">
    <property type="component" value="Unassembled WGS sequence"/>
</dbReference>
<evidence type="ECO:0000256" key="5">
    <source>
        <dbReference type="ARBA" id="ARBA00023228"/>
    </source>
</evidence>
<evidence type="ECO:0000313" key="7">
    <source>
        <dbReference type="EMBL" id="CAD7637692.1"/>
    </source>
</evidence>
<evidence type="ECO:0000256" key="6">
    <source>
        <dbReference type="ARBA" id="ARBA00032692"/>
    </source>
</evidence>
<dbReference type="GO" id="GO:0005764">
    <property type="term" value="C:lysosome"/>
    <property type="evidence" value="ECO:0007669"/>
    <property type="project" value="UniProtKB-SubCell"/>
</dbReference>
<dbReference type="GO" id="GO:0043066">
    <property type="term" value="P:negative regulation of apoptotic process"/>
    <property type="evidence" value="ECO:0007669"/>
    <property type="project" value="InterPro"/>
</dbReference>
<comment type="similarity">
    <text evidence="3">Belongs to the LAMTOR5 family.</text>
</comment>
<dbReference type="AlphaFoldDB" id="A0A7R9LBI4"/>
<dbReference type="GO" id="GO:0071230">
    <property type="term" value="P:cellular response to amino acid stimulus"/>
    <property type="evidence" value="ECO:0007669"/>
    <property type="project" value="TreeGrafter"/>
</dbReference>
<keyword evidence="8" id="KW-1185">Reference proteome</keyword>
<accession>A0A7R9LBI4</accession>
<dbReference type="GO" id="GO:1904263">
    <property type="term" value="P:positive regulation of TORC1 signaling"/>
    <property type="evidence" value="ECO:0007669"/>
    <property type="project" value="TreeGrafter"/>
</dbReference>
<gene>
    <name evidence="7" type="ORF">ONB1V03_LOCUS970</name>
</gene>
<dbReference type="Pfam" id="PF16672">
    <property type="entry name" value="LAMTOR5"/>
    <property type="match status" value="1"/>
</dbReference>
<dbReference type="OrthoDB" id="76862at2759"/>
<name>A0A7R9LBI4_9ACAR</name>
<dbReference type="EMBL" id="OC914942">
    <property type="protein sequence ID" value="CAD7637692.1"/>
    <property type="molecule type" value="Genomic_DNA"/>
</dbReference>
<dbReference type="PANTHER" id="PTHR13342:SF2">
    <property type="entry name" value="RAGULATOR COMPLEX PROTEIN LAMTOR5"/>
    <property type="match status" value="1"/>
</dbReference>
<evidence type="ECO:0000256" key="4">
    <source>
        <dbReference type="ARBA" id="ARBA00022490"/>
    </source>
</evidence>
<sequence>MEKQLKDISAEALNNDKVCGFLCVDNNGLCLTASGEANERSSGTVATIASLAQKLDSSNPIVSIESDKRQILIKTTKDITTAIYKSC</sequence>
<evidence type="ECO:0000256" key="3">
    <source>
        <dbReference type="ARBA" id="ARBA00007795"/>
    </source>
</evidence>
<keyword evidence="5" id="KW-0458">Lysosome</keyword>
<proteinExistence type="inferred from homology"/>
<keyword evidence="4" id="KW-0963">Cytoplasm</keyword>
<dbReference type="PANTHER" id="PTHR13342">
    <property type="entry name" value="RAGULATOR COMPLEX PROTEIN LAMTOR5"/>
    <property type="match status" value="1"/>
</dbReference>
<comment type="subcellular location">
    <subcellularLocation>
        <location evidence="2">Cytoplasm</location>
    </subcellularLocation>
    <subcellularLocation>
        <location evidence="1">Lysosome</location>
    </subcellularLocation>
</comment>
<evidence type="ECO:0000313" key="8">
    <source>
        <dbReference type="Proteomes" id="UP000728032"/>
    </source>
</evidence>
<evidence type="ECO:0000256" key="2">
    <source>
        <dbReference type="ARBA" id="ARBA00004496"/>
    </source>
</evidence>
<organism evidence="7">
    <name type="scientific">Oppiella nova</name>
    <dbReference type="NCBI Taxonomy" id="334625"/>
    <lineage>
        <taxon>Eukaryota</taxon>
        <taxon>Metazoa</taxon>
        <taxon>Ecdysozoa</taxon>
        <taxon>Arthropoda</taxon>
        <taxon>Chelicerata</taxon>
        <taxon>Arachnida</taxon>
        <taxon>Acari</taxon>
        <taxon>Acariformes</taxon>
        <taxon>Sarcoptiformes</taxon>
        <taxon>Oribatida</taxon>
        <taxon>Brachypylina</taxon>
        <taxon>Oppioidea</taxon>
        <taxon>Oppiidae</taxon>
        <taxon>Oppiella</taxon>
    </lineage>
</organism>